<organism evidence="1 2">
    <name type="scientific">Chaenocephalus aceratus</name>
    <name type="common">Blackfin icefish</name>
    <name type="synonym">Chaenichthys aceratus</name>
    <dbReference type="NCBI Taxonomy" id="36190"/>
    <lineage>
        <taxon>Eukaryota</taxon>
        <taxon>Metazoa</taxon>
        <taxon>Chordata</taxon>
        <taxon>Craniata</taxon>
        <taxon>Vertebrata</taxon>
        <taxon>Euteleostomi</taxon>
        <taxon>Actinopterygii</taxon>
        <taxon>Neopterygii</taxon>
        <taxon>Teleostei</taxon>
        <taxon>Neoteleostei</taxon>
        <taxon>Acanthomorphata</taxon>
        <taxon>Eupercaria</taxon>
        <taxon>Perciformes</taxon>
        <taxon>Notothenioidei</taxon>
        <taxon>Channichthyidae</taxon>
        <taxon>Chaenocephalus</taxon>
    </lineage>
</organism>
<proteinExistence type="predicted"/>
<keyword evidence="2" id="KW-1185">Reference proteome</keyword>
<sequence length="623" mass="72448">MLQKQTDLTGALQAYEEYKEVTNIQPADSSPEHLNGSDPIYTVRPRYGRPPSDMAEMAVTEELCQVQRANRNTDQLNRQETANELQQSLQSEQQAAEVLRTEIRDLRLVLQSSDKELAAVRSELREGHSEQQRETTQLSSSLISTQLQLDKIQLEWEQLLEQHRTLQDSFDQLQAEAKFDTDQAQQQLQDKQQEIDQLMAQLTKLNSSLQMEQEHTSILISQLTENKESTSKELIETMEQNTLLRKQVSDLTVQKQQQASKIDDLEQNFNFANETIKGLEQKTEQDKDVVVDLINQTRDLRSELSQKDQTIVHLCEDINDITAKYNDACFEREDLQGQHSKIQAEICDLKENVERRVASNKIEVEVLQEEVVYATEEVERLTKVLDEQNSLLQEQTTQKDIMIQNLQQKTPCTPGSFSRDLSHVLESQERELENRRSSMMTMELAEKEMVRIQIQALLDQFYNKENQLIHNGNNKSDELNDAFKKTMLKELQEERADKSNIMQQLTETQKRLQAQESLLGQSQTCVQELTNELRNRCLELRDVDQRIQEDEKCVQENELLRKQNVKLSEENGKLVGHKNHKQRIEYLVNLKKDNTKLQEENEKLKTEMMLMRDNGGCLPLEMT</sequence>
<accession>A0ACB9VVT2</accession>
<name>A0ACB9VVT2_CHAAC</name>
<evidence type="ECO:0000313" key="2">
    <source>
        <dbReference type="Proteomes" id="UP001057452"/>
    </source>
</evidence>
<dbReference type="EMBL" id="CM043799">
    <property type="protein sequence ID" value="KAI4803952.1"/>
    <property type="molecule type" value="Genomic_DNA"/>
</dbReference>
<dbReference type="Proteomes" id="UP001057452">
    <property type="component" value="Chromosome 15"/>
</dbReference>
<gene>
    <name evidence="1" type="ORF">KUCAC02_025597</name>
</gene>
<comment type="caution">
    <text evidence="1">The sequence shown here is derived from an EMBL/GenBank/DDBJ whole genome shotgun (WGS) entry which is preliminary data.</text>
</comment>
<protein>
    <submittedName>
        <fullName evidence="1">Uncharacterized protein</fullName>
    </submittedName>
</protein>
<reference evidence="1" key="1">
    <citation type="submission" date="2022-05" db="EMBL/GenBank/DDBJ databases">
        <title>Chromosome-level genome of Chaenocephalus aceratus.</title>
        <authorList>
            <person name="Park H."/>
        </authorList>
    </citation>
    <scope>NUCLEOTIDE SEQUENCE</scope>
    <source>
        <strain evidence="1">KU_202001</strain>
    </source>
</reference>
<evidence type="ECO:0000313" key="1">
    <source>
        <dbReference type="EMBL" id="KAI4803952.1"/>
    </source>
</evidence>